<keyword evidence="3" id="KW-1185">Reference proteome</keyword>
<dbReference type="Proteomes" id="UP000324194">
    <property type="component" value="Chromosome 1"/>
</dbReference>
<accession>A0A5E4PJF5</accession>
<organism evidence="2 3">
    <name type="scientific">Aquicella siphonis</name>
    <dbReference type="NCBI Taxonomy" id="254247"/>
    <lineage>
        <taxon>Bacteria</taxon>
        <taxon>Pseudomonadati</taxon>
        <taxon>Pseudomonadota</taxon>
        <taxon>Gammaproteobacteria</taxon>
        <taxon>Legionellales</taxon>
        <taxon>Coxiellaceae</taxon>
        <taxon>Aquicella</taxon>
    </lineage>
</organism>
<evidence type="ECO:0000256" key="1">
    <source>
        <dbReference type="SAM" id="MobiDB-lite"/>
    </source>
</evidence>
<dbReference type="EMBL" id="LR699119">
    <property type="protein sequence ID" value="VVC76588.1"/>
    <property type="molecule type" value="Genomic_DNA"/>
</dbReference>
<evidence type="ECO:0000313" key="2">
    <source>
        <dbReference type="EMBL" id="VVC76588.1"/>
    </source>
</evidence>
<dbReference type="RefSeq" id="WP_148339895.1">
    <property type="nucleotide sequence ID" value="NZ_LR699119.1"/>
</dbReference>
<gene>
    <name evidence="2" type="ORF">AQUSIP_19100</name>
</gene>
<dbReference type="KEGG" id="asip:AQUSIP_19100"/>
<evidence type="ECO:0000313" key="3">
    <source>
        <dbReference type="Proteomes" id="UP000324194"/>
    </source>
</evidence>
<dbReference type="AlphaFoldDB" id="A0A5E4PJF5"/>
<reference evidence="2 3" key="1">
    <citation type="submission" date="2019-08" db="EMBL/GenBank/DDBJ databases">
        <authorList>
            <person name="Guy L."/>
        </authorList>
    </citation>
    <scope>NUCLEOTIDE SEQUENCE [LARGE SCALE GENOMIC DNA]</scope>
    <source>
        <strain evidence="2 3">SGT-108</strain>
    </source>
</reference>
<sequence>MFLRFLTVPNLSLRQTNPVSEVLVEDIRKLALENTPEADRSLHIALRSLFTTHSPLDIAPYQRIRIFSVLTEAKAWPAEDAAEIPFSDLGETKDHLIHVMSLVTDDNLKMNAMMQSLCKQTFLGRIFHTPRISLGSLTAPCITSGRLLQVAEALEQAIRYTSPRAPQVSEATAAALRAEAVRNPAFPQALQQYPHLYQAVKSCFPVTTSSLFSAPPQRAGGRAGSASGQSDQENHVTDHIVSRFL</sequence>
<feature type="region of interest" description="Disordered" evidence="1">
    <location>
        <begin position="215"/>
        <end position="238"/>
    </location>
</feature>
<proteinExistence type="predicted"/>
<name>A0A5E4PJF5_9COXI</name>
<feature type="compositionally biased region" description="Low complexity" evidence="1">
    <location>
        <begin position="215"/>
        <end position="230"/>
    </location>
</feature>
<protein>
    <submittedName>
        <fullName evidence="2">Uncharacterized protein</fullName>
    </submittedName>
</protein>